<dbReference type="CDD" id="cd01650">
    <property type="entry name" value="RT_nLTR_like"/>
    <property type="match status" value="1"/>
</dbReference>
<evidence type="ECO:0000313" key="2">
    <source>
        <dbReference type="EMBL" id="CEK96350.1"/>
    </source>
</evidence>
<organism evidence="2">
    <name type="scientific">Arion vulgaris</name>
    <dbReference type="NCBI Taxonomy" id="1028688"/>
    <lineage>
        <taxon>Eukaryota</taxon>
        <taxon>Metazoa</taxon>
        <taxon>Spiralia</taxon>
        <taxon>Lophotrochozoa</taxon>
        <taxon>Mollusca</taxon>
        <taxon>Gastropoda</taxon>
        <taxon>Heterobranchia</taxon>
        <taxon>Euthyneura</taxon>
        <taxon>Panpulmonata</taxon>
        <taxon>Eupulmonata</taxon>
        <taxon>Stylommatophora</taxon>
        <taxon>Helicina</taxon>
        <taxon>Arionoidea</taxon>
        <taxon>Arionidae</taxon>
        <taxon>Arion</taxon>
    </lineage>
</organism>
<feature type="domain" description="Reverse transcriptase" evidence="1">
    <location>
        <begin position="1"/>
        <end position="205"/>
    </location>
</feature>
<dbReference type="PANTHER" id="PTHR47027:SF8">
    <property type="entry name" value="RIBONUCLEASE H"/>
    <property type="match status" value="1"/>
</dbReference>
<reference evidence="2" key="1">
    <citation type="submission" date="2014-12" db="EMBL/GenBank/DDBJ databases">
        <title>Insight into the proteome of Arion vulgaris.</title>
        <authorList>
            <person name="Aradska J."/>
            <person name="Bulat T."/>
            <person name="Smidak R."/>
            <person name="Sarate P."/>
            <person name="Gangsoo J."/>
            <person name="Sialana F."/>
            <person name="Bilban M."/>
            <person name="Lubec G."/>
        </authorList>
    </citation>
    <scope>NUCLEOTIDE SEQUENCE</scope>
    <source>
        <tissue evidence="2">Skin</tissue>
    </source>
</reference>
<dbReference type="InterPro" id="IPR000477">
    <property type="entry name" value="RT_dom"/>
</dbReference>
<dbReference type="PROSITE" id="PS50878">
    <property type="entry name" value="RT_POL"/>
    <property type="match status" value="1"/>
</dbReference>
<accession>A0A0B7BW23</accession>
<name>A0A0B7BW23_9EUPU</name>
<dbReference type="Pfam" id="PF00078">
    <property type="entry name" value="RVT_1"/>
    <property type="match status" value="1"/>
</dbReference>
<gene>
    <name evidence="2" type="primary">ORF211665</name>
</gene>
<sequence>MSSVDLLKARAIYILRTLIERSIEVKADLYLCFIDYTKAFDNVRHQELSKMLESLNIDSKDLRIIQNIYWQQTAAIRTDKKIGTFQKITKGVRQGCVLSPDLFSLYCESIFRSIKDIPGIAVGGHIINNLRYADDTVLIARNEMELQKLVDKVVTESNNKGLSLNIKKTEVTTISKKQILPKCTITVNGTDLRQVQQFKYLGVLVTSDGRCRSEIKSRIGQAKTSFLKMRSIICNKSLSIPIRMRVIQCYIEPILTYGCESWTMNTQIEKSLRATEMWFYRIMRRRIP</sequence>
<dbReference type="SUPFAM" id="SSF56672">
    <property type="entry name" value="DNA/RNA polymerases"/>
    <property type="match status" value="1"/>
</dbReference>
<dbReference type="InterPro" id="IPR043502">
    <property type="entry name" value="DNA/RNA_pol_sf"/>
</dbReference>
<protein>
    <recommendedName>
        <fullName evidence="1">Reverse transcriptase domain-containing protein</fullName>
    </recommendedName>
</protein>
<evidence type="ECO:0000259" key="1">
    <source>
        <dbReference type="PROSITE" id="PS50878"/>
    </source>
</evidence>
<proteinExistence type="predicted"/>
<dbReference type="EMBL" id="HACG01049485">
    <property type="protein sequence ID" value="CEK96350.1"/>
    <property type="molecule type" value="Transcribed_RNA"/>
</dbReference>
<dbReference type="Gene3D" id="3.30.70.270">
    <property type="match status" value="1"/>
</dbReference>
<dbReference type="AlphaFoldDB" id="A0A0B7BW23"/>
<dbReference type="InterPro" id="IPR043128">
    <property type="entry name" value="Rev_trsase/Diguanyl_cyclase"/>
</dbReference>
<dbReference type="PANTHER" id="PTHR47027">
    <property type="entry name" value="REVERSE TRANSCRIPTASE DOMAIN-CONTAINING PROTEIN"/>
    <property type="match status" value="1"/>
</dbReference>